<comment type="caution">
    <text evidence="3">The sequence shown here is derived from an EMBL/GenBank/DDBJ whole genome shotgun (WGS) entry which is preliminary data.</text>
</comment>
<gene>
    <name evidence="3" type="ORF">PCL_12032</name>
</gene>
<dbReference type="PANTHER" id="PTHR47657">
    <property type="entry name" value="STEROL REGULATORY ELEMENT-BINDING PROTEIN ECM22"/>
    <property type="match status" value="1"/>
</dbReference>
<evidence type="ECO:0000313" key="4">
    <source>
        <dbReference type="Proteomes" id="UP000245956"/>
    </source>
</evidence>
<feature type="domain" description="Zn(2)-C6 fungal-type" evidence="2">
    <location>
        <begin position="33"/>
        <end position="72"/>
    </location>
</feature>
<evidence type="ECO:0000259" key="2">
    <source>
        <dbReference type="SMART" id="SM00066"/>
    </source>
</evidence>
<dbReference type="InterPro" id="IPR052400">
    <property type="entry name" value="Zn2-C6_fungal_TF"/>
</dbReference>
<reference evidence="3 4" key="1">
    <citation type="journal article" date="2016" name="Front. Microbiol.">
        <title>Genome and transcriptome sequences reveal the specific parasitism of the nematophagous Purpureocillium lilacinum 36-1.</title>
        <authorList>
            <person name="Xie J."/>
            <person name="Li S."/>
            <person name="Mo C."/>
            <person name="Xiao X."/>
            <person name="Peng D."/>
            <person name="Wang G."/>
            <person name="Xiao Y."/>
        </authorList>
    </citation>
    <scope>NUCLEOTIDE SEQUENCE [LARGE SCALE GENOMIC DNA]</scope>
    <source>
        <strain evidence="3 4">36-1</strain>
    </source>
</reference>
<dbReference type="AlphaFoldDB" id="A0A2U3DPQ5"/>
<proteinExistence type="predicted"/>
<protein>
    <recommendedName>
        <fullName evidence="2">Zn(2)-C6 fungal-type domain-containing protein</fullName>
    </recommendedName>
</protein>
<sequence length="507" mass="57496">MDSSKVCPPRRRSVSARCPVPAPLMTNEDDRHTKSRNGCETCKRRHVRCDEVSPQWYRIRCPYNDTHVHDAEHSTTLRETDLMWMPHIIVAVVEWQARGVFPFPSLNVCVGLVPHMYPVKDLRLIVHVASLFHHLAFMDTNKFTLWTRHIPIVLQISAAMPYVMHALLAFSATHVAFLTGCALTGSTAFEHRAIALRGLRRALNSFSRETSDAILAASLVLSWQTTDRYNRAKLAQGIISVIEAMDGWKHESELRDFIIETSTFPTTALAPSPDDQSCDELEDIDAYHRTLEQVHKAESCLQRNREDTAHIQHLISTMKDAGEINPAMDIVEQYKRLQPLMALAFWMPVGYLQSCHGSPGSLIVIAHLYTMTILMARLFPKSGAGYCGSLSVRPLEEIARRLRTCLLSSHADHETDSGSQQQMPLTLMEFPIAMAERIELKRERLRCLWLNDLGEEVGFYANSATTIRLQCSPSCPTRRSEASIEQEIAEMSIDQRQMTPRHMMHLA</sequence>
<dbReference type="SMART" id="SM00066">
    <property type="entry name" value="GAL4"/>
    <property type="match status" value="1"/>
</dbReference>
<organism evidence="3 4">
    <name type="scientific">Purpureocillium lilacinum</name>
    <name type="common">Paecilomyces lilacinus</name>
    <dbReference type="NCBI Taxonomy" id="33203"/>
    <lineage>
        <taxon>Eukaryota</taxon>
        <taxon>Fungi</taxon>
        <taxon>Dikarya</taxon>
        <taxon>Ascomycota</taxon>
        <taxon>Pezizomycotina</taxon>
        <taxon>Sordariomycetes</taxon>
        <taxon>Hypocreomycetidae</taxon>
        <taxon>Hypocreales</taxon>
        <taxon>Ophiocordycipitaceae</taxon>
        <taxon>Purpureocillium</taxon>
    </lineage>
</organism>
<keyword evidence="1" id="KW-0539">Nucleus</keyword>
<accession>A0A2U3DPQ5</accession>
<dbReference type="InterPro" id="IPR021858">
    <property type="entry name" value="Fun_TF"/>
</dbReference>
<dbReference type="GO" id="GO:0000981">
    <property type="term" value="F:DNA-binding transcription factor activity, RNA polymerase II-specific"/>
    <property type="evidence" value="ECO:0007669"/>
    <property type="project" value="InterPro"/>
</dbReference>
<dbReference type="EMBL" id="LCWV01000080">
    <property type="protein sequence ID" value="PWI64215.1"/>
    <property type="molecule type" value="Genomic_DNA"/>
</dbReference>
<dbReference type="PANTHER" id="PTHR47657:SF12">
    <property type="entry name" value="ZN(II)2CYS6 TRANSCRIPTION FACTOR (EUROFUNG)"/>
    <property type="match status" value="1"/>
</dbReference>
<dbReference type="InterPro" id="IPR036864">
    <property type="entry name" value="Zn2-C6_fun-type_DNA-bd_sf"/>
</dbReference>
<dbReference type="Pfam" id="PF11951">
    <property type="entry name" value="Fungal_trans_2"/>
    <property type="match status" value="1"/>
</dbReference>
<dbReference type="CDD" id="cd00067">
    <property type="entry name" value="GAL4"/>
    <property type="match status" value="1"/>
</dbReference>
<evidence type="ECO:0000313" key="3">
    <source>
        <dbReference type="EMBL" id="PWI64215.1"/>
    </source>
</evidence>
<dbReference type="Proteomes" id="UP000245956">
    <property type="component" value="Unassembled WGS sequence"/>
</dbReference>
<name>A0A2U3DPQ5_PURLI</name>
<dbReference type="InterPro" id="IPR001138">
    <property type="entry name" value="Zn2Cys6_DnaBD"/>
</dbReference>
<evidence type="ECO:0000256" key="1">
    <source>
        <dbReference type="ARBA" id="ARBA00023242"/>
    </source>
</evidence>
<dbReference type="GO" id="GO:0008270">
    <property type="term" value="F:zinc ion binding"/>
    <property type="evidence" value="ECO:0007669"/>
    <property type="project" value="InterPro"/>
</dbReference>
<dbReference type="SUPFAM" id="SSF57701">
    <property type="entry name" value="Zn2/Cys6 DNA-binding domain"/>
    <property type="match status" value="1"/>
</dbReference>